<dbReference type="SMART" id="SM00560">
    <property type="entry name" value="LamGL"/>
    <property type="match status" value="1"/>
</dbReference>
<dbReference type="InterPro" id="IPR019533">
    <property type="entry name" value="Peptidase_S26"/>
</dbReference>
<evidence type="ECO:0000313" key="6">
    <source>
        <dbReference type="EMBL" id="SEQ80252.1"/>
    </source>
</evidence>
<keyword evidence="4" id="KW-0812">Transmembrane</keyword>
<dbReference type="SUPFAM" id="SSF49899">
    <property type="entry name" value="Concanavalin A-like lectins/glucanases"/>
    <property type="match status" value="1"/>
</dbReference>
<evidence type="ECO:0000259" key="5">
    <source>
        <dbReference type="PROSITE" id="PS50025"/>
    </source>
</evidence>
<gene>
    <name evidence="6" type="ORF">SAMN05421756_10648</name>
</gene>
<accession>A0A1H9J0E6</accession>
<dbReference type="Gene3D" id="2.60.120.200">
    <property type="match status" value="1"/>
</dbReference>
<dbReference type="Proteomes" id="UP000198504">
    <property type="component" value="Unassembled WGS sequence"/>
</dbReference>
<dbReference type="InterPro" id="IPR001791">
    <property type="entry name" value="Laminin_G"/>
</dbReference>
<organism evidence="6 7">
    <name type="scientific">Microlunatus flavus</name>
    <dbReference type="NCBI Taxonomy" id="1036181"/>
    <lineage>
        <taxon>Bacteria</taxon>
        <taxon>Bacillati</taxon>
        <taxon>Actinomycetota</taxon>
        <taxon>Actinomycetes</taxon>
        <taxon>Propionibacteriales</taxon>
        <taxon>Propionibacteriaceae</taxon>
        <taxon>Microlunatus</taxon>
    </lineage>
</organism>
<feature type="region of interest" description="Disordered" evidence="3">
    <location>
        <begin position="274"/>
        <end position="293"/>
    </location>
</feature>
<evidence type="ECO:0000256" key="3">
    <source>
        <dbReference type="SAM" id="MobiDB-lite"/>
    </source>
</evidence>
<dbReference type="RefSeq" id="WP_091181971.1">
    <property type="nucleotide sequence ID" value="NZ_FOFA01000006.1"/>
</dbReference>
<dbReference type="GO" id="GO:0030246">
    <property type="term" value="F:carbohydrate binding"/>
    <property type="evidence" value="ECO:0007669"/>
    <property type="project" value="UniProtKB-KW"/>
</dbReference>
<keyword evidence="7" id="KW-1185">Reference proteome</keyword>
<dbReference type="InterPro" id="IPR006558">
    <property type="entry name" value="LamG-like"/>
</dbReference>
<dbReference type="InterPro" id="IPR013320">
    <property type="entry name" value="ConA-like_dom_sf"/>
</dbReference>
<keyword evidence="6" id="KW-0430">Lectin</keyword>
<sequence>MTDAPLWTWRRLVAVTLAKSLLVALVGLAAWGALPALIGWHPTTVSSGSMMPRLHVGDVAVSRPIKGQVPPLSSVLLFDDPDHAGRLRMHRLVRIDENGLLVTRGDANPADDSTPVTLAAVHGIGTLRVPWIALPIVWLREGQWLFVGLTAAALGLLLVVASSGRDHEFGDDEPPEDPHAGPAGGDGDGDDDAPAEPAAPFGAWLTARTALRRGAVVLGAALLAGGLASPVQAAFRATTTSTASLTASSAYTCASVVTALKPYLYYRMDETSSTTTTATDSSGNGRTGLYSSGDKTSTTSKACLHDSGRAMTFGGTSGYLSSPAVAGGSPNTFTLAIWFRTTTTTGGKLIGFGSAQTGSSGNYDRHLYLTDSGRVYFGVYSNANKTLSTTATYNDGAWHLAVATMSTAGMRLYVDGQLLGVDTTTTTGEPGTTSYVRVAFDNVNFWENRPTSPYFKGTLDDAAFFATALTAAQVQSIYTAGTT</sequence>
<evidence type="ECO:0000256" key="2">
    <source>
        <dbReference type="ARBA" id="ARBA00023157"/>
    </source>
</evidence>
<feature type="domain" description="Laminin G" evidence="5">
    <location>
        <begin position="309"/>
        <end position="483"/>
    </location>
</feature>
<dbReference type="Pfam" id="PF13385">
    <property type="entry name" value="Laminin_G_3"/>
    <property type="match status" value="1"/>
</dbReference>
<reference evidence="7" key="1">
    <citation type="submission" date="2016-10" db="EMBL/GenBank/DDBJ databases">
        <authorList>
            <person name="Varghese N."/>
            <person name="Submissions S."/>
        </authorList>
    </citation>
    <scope>NUCLEOTIDE SEQUENCE [LARGE SCALE GENOMIC DNA]</scope>
    <source>
        <strain evidence="7">CGMCC 4.6856</strain>
    </source>
</reference>
<dbReference type="CDD" id="cd06530">
    <property type="entry name" value="S26_SPase_I"/>
    <property type="match status" value="1"/>
</dbReference>
<dbReference type="GO" id="GO:0004252">
    <property type="term" value="F:serine-type endopeptidase activity"/>
    <property type="evidence" value="ECO:0007669"/>
    <property type="project" value="InterPro"/>
</dbReference>
<dbReference type="AlphaFoldDB" id="A0A1H9J0E6"/>
<keyword evidence="2" id="KW-1015">Disulfide bond</keyword>
<keyword evidence="4" id="KW-0472">Membrane</keyword>
<dbReference type="PROSITE" id="PS50025">
    <property type="entry name" value="LAM_G_DOMAIN"/>
    <property type="match status" value="1"/>
</dbReference>
<keyword evidence="1" id="KW-0732">Signal</keyword>
<name>A0A1H9J0E6_9ACTN</name>
<evidence type="ECO:0000256" key="1">
    <source>
        <dbReference type="ARBA" id="ARBA00022729"/>
    </source>
</evidence>
<feature type="transmembrane region" description="Helical" evidence="4">
    <location>
        <begin position="12"/>
        <end position="34"/>
    </location>
</feature>
<dbReference type="STRING" id="1036181.SAMN05421756_10648"/>
<feature type="region of interest" description="Disordered" evidence="3">
    <location>
        <begin position="167"/>
        <end position="198"/>
    </location>
</feature>
<dbReference type="OrthoDB" id="9802683at2"/>
<protein>
    <submittedName>
        <fullName evidence="6">Concanavalin A-like lectin/glucanases superfamily protein</fullName>
    </submittedName>
</protein>
<keyword evidence="4" id="KW-1133">Transmembrane helix</keyword>
<evidence type="ECO:0000313" key="7">
    <source>
        <dbReference type="Proteomes" id="UP000198504"/>
    </source>
</evidence>
<dbReference type="EMBL" id="FOFA01000006">
    <property type="protein sequence ID" value="SEQ80252.1"/>
    <property type="molecule type" value="Genomic_DNA"/>
</dbReference>
<dbReference type="GO" id="GO:0006465">
    <property type="term" value="P:signal peptide processing"/>
    <property type="evidence" value="ECO:0007669"/>
    <property type="project" value="InterPro"/>
</dbReference>
<proteinExistence type="predicted"/>
<evidence type="ECO:0000256" key="4">
    <source>
        <dbReference type="SAM" id="Phobius"/>
    </source>
</evidence>